<dbReference type="Proteomes" id="UP000198704">
    <property type="component" value="Unassembled WGS sequence"/>
</dbReference>
<evidence type="ECO:0000256" key="4">
    <source>
        <dbReference type="SAM" id="MobiDB-lite"/>
    </source>
</evidence>
<dbReference type="STRING" id="582672.SAMN05216360_103364"/>
<feature type="transmembrane region" description="Helical" evidence="5">
    <location>
        <begin position="268"/>
        <end position="289"/>
    </location>
</feature>
<feature type="transmembrane region" description="Helical" evidence="5">
    <location>
        <begin position="183"/>
        <end position="201"/>
    </location>
</feature>
<feature type="transmembrane region" description="Helical" evidence="5">
    <location>
        <begin position="117"/>
        <end position="145"/>
    </location>
</feature>
<dbReference type="GO" id="GO:0022857">
    <property type="term" value="F:transmembrane transporter activity"/>
    <property type="evidence" value="ECO:0007669"/>
    <property type="project" value="InterPro"/>
</dbReference>
<dbReference type="PANTHER" id="PTHR23539">
    <property type="entry name" value="MFS TRANSPORTER"/>
    <property type="match status" value="1"/>
</dbReference>
<dbReference type="Pfam" id="PF07690">
    <property type="entry name" value="MFS_1"/>
    <property type="match status" value="1"/>
</dbReference>
<name>A0A1G9W1W3_9HYPH</name>
<evidence type="ECO:0000256" key="2">
    <source>
        <dbReference type="ARBA" id="ARBA00022989"/>
    </source>
</evidence>
<organism evidence="7 8">
    <name type="scientific">Methylobacterium phyllostachyos</name>
    <dbReference type="NCBI Taxonomy" id="582672"/>
    <lineage>
        <taxon>Bacteria</taxon>
        <taxon>Pseudomonadati</taxon>
        <taxon>Pseudomonadota</taxon>
        <taxon>Alphaproteobacteria</taxon>
        <taxon>Hyphomicrobiales</taxon>
        <taxon>Methylobacteriaceae</taxon>
        <taxon>Methylobacterium</taxon>
    </lineage>
</organism>
<gene>
    <name evidence="7" type="ORF">SAMN05216360_103364</name>
</gene>
<feature type="compositionally biased region" description="Basic and acidic residues" evidence="4">
    <location>
        <begin position="1"/>
        <end position="16"/>
    </location>
</feature>
<dbReference type="PROSITE" id="PS50850">
    <property type="entry name" value="MFS"/>
    <property type="match status" value="1"/>
</dbReference>
<protein>
    <submittedName>
        <fullName evidence="7">Predicted arabinose efflux permease, MFS family</fullName>
    </submittedName>
</protein>
<feature type="transmembrane region" description="Helical" evidence="5">
    <location>
        <begin position="390"/>
        <end position="409"/>
    </location>
</feature>
<keyword evidence="2 5" id="KW-1133">Transmembrane helix</keyword>
<evidence type="ECO:0000313" key="8">
    <source>
        <dbReference type="Proteomes" id="UP000198704"/>
    </source>
</evidence>
<dbReference type="EMBL" id="FNHS01000003">
    <property type="protein sequence ID" value="SDM78514.1"/>
    <property type="molecule type" value="Genomic_DNA"/>
</dbReference>
<keyword evidence="8" id="KW-1185">Reference proteome</keyword>
<dbReference type="InterPro" id="IPR020846">
    <property type="entry name" value="MFS_dom"/>
</dbReference>
<evidence type="ECO:0000256" key="1">
    <source>
        <dbReference type="ARBA" id="ARBA00022692"/>
    </source>
</evidence>
<feature type="transmembrane region" description="Helical" evidence="5">
    <location>
        <begin position="325"/>
        <end position="347"/>
    </location>
</feature>
<feature type="transmembrane region" description="Helical" evidence="5">
    <location>
        <begin position="301"/>
        <end position="319"/>
    </location>
</feature>
<dbReference type="OrthoDB" id="9812574at2"/>
<keyword evidence="1 5" id="KW-0812">Transmembrane</keyword>
<feature type="transmembrane region" description="Helical" evidence="5">
    <location>
        <begin position="92"/>
        <end position="111"/>
    </location>
</feature>
<keyword evidence="3 5" id="KW-0472">Membrane</keyword>
<evidence type="ECO:0000256" key="3">
    <source>
        <dbReference type="ARBA" id="ARBA00023136"/>
    </source>
</evidence>
<feature type="transmembrane region" description="Helical" evidence="5">
    <location>
        <begin position="157"/>
        <end position="177"/>
    </location>
</feature>
<accession>A0A1G9W1W3</accession>
<dbReference type="AlphaFoldDB" id="A0A1G9W1W3"/>
<sequence>MGTERADQDIGERDEGSSAARQRSFSKPLDLLNVLLIDVNGAIKPYLNVYLYVHRGWDDASVGLVSTVSGIVGIAAQTPIGTAIDAVRDKRVILLGALIALSLATLLIALFPQFWPVLIASCVLAAVGGMLSPAIATLTLGLFPAESLARRFGRNAALERTGNVAIAALIGLVGWLFPDRAVFLLVPVCAIVSAAALYAIPRRAIDARRARGGGDGDGDQAPAKWRTLLTCRPLMVFAACVALFHFANAPLLTLVAQEIGKARPDWSSIIVSVCIIGAQAVMVPMGLIVGRRAERWGRKPLLVIGFAALPVRALLYLVWRDPFWLIAVQCLDGIGAGLLSAVKPLVLADITRGTGRYNAAHGLIGTVQGAGASLSFVIAGTLVQLVGFDAAYLACAAVAVAALGVLVTLMPETAPEKPRGGPWAWFRALRPAAA</sequence>
<evidence type="ECO:0000313" key="7">
    <source>
        <dbReference type="EMBL" id="SDM78514.1"/>
    </source>
</evidence>
<dbReference type="InterPro" id="IPR036259">
    <property type="entry name" value="MFS_trans_sf"/>
</dbReference>
<reference evidence="8" key="1">
    <citation type="submission" date="2016-10" db="EMBL/GenBank/DDBJ databases">
        <authorList>
            <person name="Varghese N."/>
            <person name="Submissions S."/>
        </authorList>
    </citation>
    <scope>NUCLEOTIDE SEQUENCE [LARGE SCALE GENOMIC DNA]</scope>
    <source>
        <strain evidence="8">BL47</strain>
    </source>
</reference>
<evidence type="ECO:0000259" key="6">
    <source>
        <dbReference type="PROSITE" id="PS50850"/>
    </source>
</evidence>
<dbReference type="InterPro" id="IPR011701">
    <property type="entry name" value="MFS"/>
</dbReference>
<dbReference type="PANTHER" id="PTHR23539:SF1">
    <property type="entry name" value="MAJOR FACILITATOR SUPERFAMILY (MFS) PROFILE DOMAIN-CONTAINING PROTEIN"/>
    <property type="match status" value="1"/>
</dbReference>
<evidence type="ECO:0000256" key="5">
    <source>
        <dbReference type="SAM" id="Phobius"/>
    </source>
</evidence>
<proteinExistence type="predicted"/>
<dbReference type="SUPFAM" id="SSF103473">
    <property type="entry name" value="MFS general substrate transporter"/>
    <property type="match status" value="1"/>
</dbReference>
<dbReference type="Gene3D" id="1.20.1250.20">
    <property type="entry name" value="MFS general substrate transporter like domains"/>
    <property type="match status" value="2"/>
</dbReference>
<feature type="transmembrane region" description="Helical" evidence="5">
    <location>
        <begin position="359"/>
        <end position="384"/>
    </location>
</feature>
<feature type="region of interest" description="Disordered" evidence="4">
    <location>
        <begin position="1"/>
        <end position="21"/>
    </location>
</feature>
<feature type="transmembrane region" description="Helical" evidence="5">
    <location>
        <begin position="234"/>
        <end position="256"/>
    </location>
</feature>
<feature type="domain" description="Major facilitator superfamily (MFS) profile" evidence="6">
    <location>
        <begin position="226"/>
        <end position="434"/>
    </location>
</feature>